<keyword evidence="3" id="KW-0547">Nucleotide-binding</keyword>
<dbReference type="FunFam" id="3.40.50.300:FF:000575">
    <property type="entry name" value="ATP-dependent helicase hrpA"/>
    <property type="match status" value="1"/>
</dbReference>
<dbReference type="Pfam" id="PF11898">
    <property type="entry name" value="DUF3418"/>
    <property type="match status" value="1"/>
</dbReference>
<dbReference type="InterPro" id="IPR007502">
    <property type="entry name" value="Helicase-assoc_dom"/>
</dbReference>
<dbReference type="GO" id="GO:0003724">
    <property type="term" value="F:RNA helicase activity"/>
    <property type="evidence" value="ECO:0007669"/>
    <property type="project" value="UniProtKB-EC"/>
</dbReference>
<dbReference type="Pfam" id="PF07717">
    <property type="entry name" value="OB_NTP_bind"/>
    <property type="match status" value="1"/>
</dbReference>
<dbReference type="InterPro" id="IPR011709">
    <property type="entry name" value="DEAD-box_helicase_OB_fold"/>
</dbReference>
<dbReference type="InterPro" id="IPR001650">
    <property type="entry name" value="Helicase_C-like"/>
</dbReference>
<evidence type="ECO:0000313" key="10">
    <source>
        <dbReference type="EMBL" id="PPC76518.1"/>
    </source>
</evidence>
<dbReference type="Pfam" id="PF21010">
    <property type="entry name" value="HA2_C"/>
    <property type="match status" value="1"/>
</dbReference>
<comment type="catalytic activity">
    <reaction evidence="7">
        <text>ATP + H2O = ADP + phosphate + H(+)</text>
        <dbReference type="Rhea" id="RHEA:13065"/>
        <dbReference type="ChEBI" id="CHEBI:15377"/>
        <dbReference type="ChEBI" id="CHEBI:15378"/>
        <dbReference type="ChEBI" id="CHEBI:30616"/>
        <dbReference type="ChEBI" id="CHEBI:43474"/>
        <dbReference type="ChEBI" id="CHEBI:456216"/>
        <dbReference type="EC" id="3.6.4.13"/>
    </reaction>
</comment>
<proteinExistence type="inferred from homology"/>
<sequence length="1311" mass="150137">MENLSFNELYDRLAHCTLADARQLRRILGAIRKAQKEQRPFDKLLGRFETLAESSAAIVASRLEQRVVFNYDEQLPICQKRDELLRLIDDHQVVVIAGETGSGKTTQLPKLCLELGRGARGRIGHTQPRRLAARAVAARVAEELSVPLGEMVGYQVRFTDESVASTRIKLMTDGILLAETQHDPLLEQYDTLIIDEAHERSLNIDFLLGYLRRILPKRPDLKIIITSATIDLQRFSQHFDNCPVLEVSGRTYPVEVRYRPLVGWSDDDEEAGDRDLTQYEGVLEAVGELAEYERQQRLPLGDVLVFLSGEREIREAAEVLRKANLRDTEVLPLYARLSNAEQQKIFHPSGRGRRIVLSTNVAETSLTVPGIRYVIDTGVARISRYSYRSKVQRLPIEPISQASANQRKGRCGRLGPGVCIRLYSEEDFISRPLFTDAEILRTNLASVILQMLSLKLGDIEEFPFLERPDSRFVNDGFRLLQELGAVDGSRELSALGQQLARLPIDPQLGRMILAAAERNSLSEALIIVSALTVQDPRERPTEKQQAADERHRQWQHDDSDFLSYVQLWQGYEEQRQELSQNQLRQYCRKQFLNYLRMREWRDVHRQLYLLIKEMGLAVNADLASYEAVHQSLLTGLLGNIGQKADEGDYHGTRNRRFMIFPGSALFKKKPRWVVVAELVETSRLYGRCAARIEPEWVEPLAEGLLKDAYLEPHWERKRAEVVAYQQRTLFGLIIVPKRKVSYGKVDQEVSQTLFVREALVNGDYDTRAPFFSHNRELLDEVETLEAKSRRRDILVDEETLYAFYREKLDELGGQQVVGGASFESWRKRVEQRDPKALFLTKAYLMRHQAEGVTEAQYPDVFRWQGMELPLNYHFDPGHKLDGVTLDVPVALLRQLPAERLQWLVPGMLRDKCIALLKGLPKQLRRNFVPIPDFVDAMLASLSSADGSLLEAITLQLRRMTGVLVPTEAWQLDALEAHHLFNLRVLDSKGKDLGMGRDLEALCEQFAGQVQQQMARMPVAELERAGLTDWPEDVSLPEEITLEQAGIKLKGYPAWQDAGDQLEVKVFDHPDLARASMRLGLLRLYRLRLAQQVKYLQKNMPKLNQSALFFVAVGRKEELVDDVINAAFEQVFLHDKDWPRTREAFELGLDAGRNQVVAAANELAELVAAILESRNRVAKFLQGKVNLAWALILSDVKQQLENLVYKGFVSATPLQYLRRMSLYMRGIELRLERFQNHLGKEMAASQELQAYWMQYAERRSAHEKQGIVDPNLEAFRWMLEEYRISLFAQNLGTLQPVSAKRLNKLWEQVRRA</sequence>
<evidence type="ECO:0000256" key="5">
    <source>
        <dbReference type="ARBA" id="ARBA00022806"/>
    </source>
</evidence>
<dbReference type="FunFam" id="1.20.120.1080:FF:000005">
    <property type="entry name" value="ATP-dependent helicase HrpA"/>
    <property type="match status" value="1"/>
</dbReference>
<organism evidence="10 11">
    <name type="scientific">Proteobacteria bacterium 228</name>
    <dbReference type="NCBI Taxonomy" id="2083153"/>
    <lineage>
        <taxon>Bacteria</taxon>
        <taxon>Pseudomonadati</taxon>
        <taxon>Pseudomonadota</taxon>
    </lineage>
</organism>
<dbReference type="Pfam" id="PF04408">
    <property type="entry name" value="WHD_HA2"/>
    <property type="match status" value="1"/>
</dbReference>
<evidence type="ECO:0000256" key="4">
    <source>
        <dbReference type="ARBA" id="ARBA00022801"/>
    </source>
</evidence>
<dbReference type="SMART" id="SM00487">
    <property type="entry name" value="DEXDc"/>
    <property type="match status" value="1"/>
</dbReference>
<evidence type="ECO:0000256" key="2">
    <source>
        <dbReference type="ARBA" id="ARBA00012552"/>
    </source>
</evidence>
<keyword evidence="6" id="KW-0067">ATP-binding</keyword>
<reference evidence="10 11" key="1">
    <citation type="submission" date="2018-02" db="EMBL/GenBank/DDBJ databases">
        <title>novel marine gammaproteobacteria from coastal saline agro ecosystem.</title>
        <authorList>
            <person name="Krishnan R."/>
            <person name="Ramesh Kumar N."/>
        </authorList>
    </citation>
    <scope>NUCLEOTIDE SEQUENCE [LARGE SCALE GENOMIC DNA]</scope>
    <source>
        <strain evidence="10 11">228</strain>
    </source>
</reference>
<dbReference type="GO" id="GO:0005524">
    <property type="term" value="F:ATP binding"/>
    <property type="evidence" value="ECO:0007669"/>
    <property type="project" value="UniProtKB-KW"/>
</dbReference>
<dbReference type="InterPro" id="IPR014001">
    <property type="entry name" value="Helicase_ATP-bd"/>
</dbReference>
<dbReference type="GO" id="GO:0003723">
    <property type="term" value="F:RNA binding"/>
    <property type="evidence" value="ECO:0007669"/>
    <property type="project" value="TreeGrafter"/>
</dbReference>
<evidence type="ECO:0000256" key="1">
    <source>
        <dbReference type="ARBA" id="ARBA00008792"/>
    </source>
</evidence>
<evidence type="ECO:0000259" key="9">
    <source>
        <dbReference type="PROSITE" id="PS51194"/>
    </source>
</evidence>
<dbReference type="InterPro" id="IPR048333">
    <property type="entry name" value="HA2_WH"/>
</dbReference>
<dbReference type="EC" id="3.6.4.13" evidence="2"/>
<dbReference type="PROSITE" id="PS51192">
    <property type="entry name" value="HELICASE_ATP_BIND_1"/>
    <property type="match status" value="1"/>
</dbReference>
<evidence type="ECO:0000256" key="3">
    <source>
        <dbReference type="ARBA" id="ARBA00022741"/>
    </source>
</evidence>
<dbReference type="SMART" id="SM00847">
    <property type="entry name" value="HA2"/>
    <property type="match status" value="1"/>
</dbReference>
<dbReference type="NCBIfam" id="NF008348">
    <property type="entry name" value="PRK11131.1"/>
    <property type="match status" value="1"/>
</dbReference>
<comment type="similarity">
    <text evidence="1">Belongs to the DEAD box helicase family. DEAH subfamily.</text>
</comment>
<dbReference type="InterPro" id="IPR011545">
    <property type="entry name" value="DEAD/DEAH_box_helicase_dom"/>
</dbReference>
<dbReference type="InterPro" id="IPR027417">
    <property type="entry name" value="P-loop_NTPase"/>
</dbReference>
<gene>
    <name evidence="10" type="primary">hrpA</name>
    <name evidence="10" type="ORF">C4K68_15370</name>
</gene>
<accession>A0A2S5KP10</accession>
<feature type="domain" description="Helicase C-terminal" evidence="9">
    <location>
        <begin position="282"/>
        <end position="455"/>
    </location>
</feature>
<keyword evidence="5 10" id="KW-0347">Helicase</keyword>
<name>A0A2S5KP10_9PROT</name>
<dbReference type="PROSITE" id="PS51194">
    <property type="entry name" value="HELICASE_CTER"/>
    <property type="match status" value="1"/>
</dbReference>
<dbReference type="Pfam" id="PF00270">
    <property type="entry name" value="DEAD"/>
    <property type="match status" value="1"/>
</dbReference>
<dbReference type="EMBL" id="PRLP01000051">
    <property type="protein sequence ID" value="PPC76518.1"/>
    <property type="molecule type" value="Genomic_DNA"/>
</dbReference>
<keyword evidence="4" id="KW-0378">Hydrolase</keyword>
<evidence type="ECO:0000313" key="11">
    <source>
        <dbReference type="Proteomes" id="UP000238196"/>
    </source>
</evidence>
<dbReference type="InterPro" id="IPR010222">
    <property type="entry name" value="RNA_helicase_HrpA"/>
</dbReference>
<dbReference type="OrthoDB" id="9805617at2"/>
<dbReference type="NCBIfam" id="TIGR01967">
    <property type="entry name" value="DEAH_box_HrpA"/>
    <property type="match status" value="1"/>
</dbReference>
<dbReference type="InterPro" id="IPR003593">
    <property type="entry name" value="AAA+_ATPase"/>
</dbReference>
<dbReference type="SMART" id="SM00490">
    <property type="entry name" value="HELICc"/>
    <property type="match status" value="1"/>
</dbReference>
<dbReference type="Pfam" id="PF00271">
    <property type="entry name" value="Helicase_C"/>
    <property type="match status" value="1"/>
</dbReference>
<comment type="caution">
    <text evidence="10">The sequence shown here is derived from an EMBL/GenBank/DDBJ whole genome shotgun (WGS) entry which is preliminary data.</text>
</comment>
<dbReference type="Proteomes" id="UP000238196">
    <property type="component" value="Unassembled WGS sequence"/>
</dbReference>
<evidence type="ECO:0000256" key="6">
    <source>
        <dbReference type="ARBA" id="ARBA00022840"/>
    </source>
</evidence>
<dbReference type="Gene3D" id="3.40.50.300">
    <property type="entry name" value="P-loop containing nucleotide triphosphate hydrolases"/>
    <property type="match status" value="2"/>
</dbReference>
<evidence type="ECO:0000256" key="7">
    <source>
        <dbReference type="ARBA" id="ARBA00047984"/>
    </source>
</evidence>
<dbReference type="FunFam" id="3.40.50.300:FF:000439">
    <property type="entry name" value="ATP-dependent RNA helicase HrpA"/>
    <property type="match status" value="1"/>
</dbReference>
<feature type="domain" description="Helicase ATP-binding" evidence="8">
    <location>
        <begin position="85"/>
        <end position="248"/>
    </location>
</feature>
<dbReference type="SUPFAM" id="SSF52540">
    <property type="entry name" value="P-loop containing nucleoside triphosphate hydrolases"/>
    <property type="match status" value="1"/>
</dbReference>
<dbReference type="PANTHER" id="PTHR18934:SF99">
    <property type="entry name" value="ATP-DEPENDENT RNA HELICASE DHX37-RELATED"/>
    <property type="match status" value="1"/>
</dbReference>
<protein>
    <recommendedName>
        <fullName evidence="2">RNA helicase</fullName>
        <ecNumber evidence="2">3.6.4.13</ecNumber>
    </recommendedName>
</protein>
<dbReference type="Gene3D" id="1.20.120.1080">
    <property type="match status" value="1"/>
</dbReference>
<dbReference type="InterPro" id="IPR024590">
    <property type="entry name" value="HrpA_C"/>
</dbReference>
<dbReference type="PANTHER" id="PTHR18934">
    <property type="entry name" value="ATP-DEPENDENT RNA HELICASE"/>
    <property type="match status" value="1"/>
</dbReference>
<dbReference type="CDD" id="cd18791">
    <property type="entry name" value="SF2_C_RHA"/>
    <property type="match status" value="1"/>
</dbReference>
<dbReference type="SMART" id="SM00382">
    <property type="entry name" value="AAA"/>
    <property type="match status" value="1"/>
</dbReference>
<dbReference type="GO" id="GO:0016787">
    <property type="term" value="F:hydrolase activity"/>
    <property type="evidence" value="ECO:0007669"/>
    <property type="project" value="UniProtKB-KW"/>
</dbReference>
<evidence type="ECO:0000259" key="8">
    <source>
        <dbReference type="PROSITE" id="PS51192"/>
    </source>
</evidence>